<evidence type="ECO:0000313" key="9">
    <source>
        <dbReference type="Proteomes" id="UP000236286"/>
    </source>
</evidence>
<dbReference type="InterPro" id="IPR006372">
    <property type="entry name" value="Chl_synth"/>
</dbReference>
<evidence type="ECO:0000256" key="6">
    <source>
        <dbReference type="ARBA" id="ARBA00023171"/>
    </source>
</evidence>
<comment type="subcellular location">
    <subcellularLocation>
        <location evidence="1">Membrane</location>
        <topology evidence="1">Multi-pass membrane protein</topology>
    </subcellularLocation>
</comment>
<dbReference type="PANTHER" id="PTHR42723">
    <property type="entry name" value="CHLOROPHYLL SYNTHASE"/>
    <property type="match status" value="1"/>
</dbReference>
<dbReference type="AlphaFoldDB" id="A0A2J7TDG4"/>
<reference evidence="8 9" key="1">
    <citation type="submission" date="2017-10" db="EMBL/GenBank/DDBJ databases">
        <title>Genome announcement of Methylocella silvestris TVC from permafrost.</title>
        <authorList>
            <person name="Wang J."/>
            <person name="Geng K."/>
            <person name="Ul-Haque F."/>
            <person name="Crombie A.T."/>
            <person name="Street L.E."/>
            <person name="Wookey P.A."/>
            <person name="Murrell J.C."/>
            <person name="Pratscher J."/>
        </authorList>
    </citation>
    <scope>NUCLEOTIDE SEQUENCE [LARGE SCALE GENOMIC DNA]</scope>
    <source>
        <strain evidence="8 9">TVC</strain>
    </source>
</reference>
<dbReference type="GO" id="GO:0015995">
    <property type="term" value="P:chlorophyll biosynthetic process"/>
    <property type="evidence" value="ECO:0007669"/>
    <property type="project" value="UniProtKB-KW"/>
</dbReference>
<dbReference type="InterPro" id="IPR050475">
    <property type="entry name" value="Prenyltransferase_related"/>
</dbReference>
<dbReference type="Gene3D" id="1.10.357.140">
    <property type="entry name" value="UbiA prenyltransferase"/>
    <property type="match status" value="1"/>
</dbReference>
<sequence>MTIELPHGNESVAATALPHPRAVLELLKPVTWFPPMWAFGCGVASQPGPVGARIGVILTGIVLAGPLVCATSQAVNDWFDRHVDAINEPGRPIPSGRIPGRWGLVIACGWTLLSLFVAAIIGVWVFVAAALGLALAWAYSAPPLRLKQNGWFGNSACALCYEGLAWVTGAAVMADGALPDWRIFIIAFLYSAGAHGIMTLNDFKSVEGDRRMGIGSLPALLGVERAARVACIFMAVPQIAVVALLALWGRPVHAIVVLLALIAQCVLMPRLLENPRAKAPWYNGTGVTLYVLGMLVSAFALRSVLAGGA</sequence>
<proteinExistence type="predicted"/>
<dbReference type="NCBIfam" id="TIGR01476">
    <property type="entry name" value="chlor_syn_BchG"/>
    <property type="match status" value="1"/>
</dbReference>
<evidence type="ECO:0000256" key="4">
    <source>
        <dbReference type="ARBA" id="ARBA00022989"/>
    </source>
</evidence>
<keyword evidence="6" id="KW-0149">Chlorophyll biosynthesis</keyword>
<evidence type="ECO:0000256" key="1">
    <source>
        <dbReference type="ARBA" id="ARBA00004141"/>
    </source>
</evidence>
<dbReference type="GO" id="GO:0016765">
    <property type="term" value="F:transferase activity, transferring alkyl or aryl (other than methyl) groups"/>
    <property type="evidence" value="ECO:0007669"/>
    <property type="project" value="InterPro"/>
</dbReference>
<evidence type="ECO:0000256" key="7">
    <source>
        <dbReference type="SAM" id="Phobius"/>
    </source>
</evidence>
<dbReference type="OrthoDB" id="8559716at2"/>
<accession>A0A2J7TDG4</accession>
<evidence type="ECO:0000256" key="2">
    <source>
        <dbReference type="ARBA" id="ARBA00022475"/>
    </source>
</evidence>
<dbReference type="Proteomes" id="UP000236286">
    <property type="component" value="Unassembled WGS sequence"/>
</dbReference>
<keyword evidence="4 7" id="KW-1133">Transmembrane helix</keyword>
<dbReference type="RefSeq" id="WP_102844925.1">
    <property type="nucleotide sequence ID" value="NZ_PDZR01000024.1"/>
</dbReference>
<dbReference type="InterPro" id="IPR000537">
    <property type="entry name" value="UbiA_prenyltransferase"/>
</dbReference>
<dbReference type="PANTHER" id="PTHR42723:SF1">
    <property type="entry name" value="CHLOROPHYLL SYNTHASE, CHLOROPLASTIC"/>
    <property type="match status" value="1"/>
</dbReference>
<feature type="transmembrane region" description="Helical" evidence="7">
    <location>
        <begin position="183"/>
        <end position="203"/>
    </location>
</feature>
<name>A0A2J7TDG4_METSI</name>
<dbReference type="Gene3D" id="1.20.120.1780">
    <property type="entry name" value="UbiA prenyltransferase"/>
    <property type="match status" value="1"/>
</dbReference>
<evidence type="ECO:0000256" key="5">
    <source>
        <dbReference type="ARBA" id="ARBA00023136"/>
    </source>
</evidence>
<dbReference type="InterPro" id="IPR044878">
    <property type="entry name" value="UbiA_sf"/>
</dbReference>
<dbReference type="NCBIfam" id="NF005742">
    <property type="entry name" value="PRK07566.1"/>
    <property type="match status" value="1"/>
</dbReference>
<evidence type="ECO:0000313" key="8">
    <source>
        <dbReference type="EMBL" id="PNG24800.1"/>
    </source>
</evidence>
<feature type="transmembrane region" description="Helical" evidence="7">
    <location>
        <begin position="254"/>
        <end position="272"/>
    </location>
</feature>
<gene>
    <name evidence="8" type="ORF">CR492_17005</name>
</gene>
<feature type="transmembrane region" description="Helical" evidence="7">
    <location>
        <begin position="226"/>
        <end position="248"/>
    </location>
</feature>
<keyword evidence="3 7" id="KW-0812">Transmembrane</keyword>
<protein>
    <submittedName>
        <fullName evidence="8">Bacteriochlorophyll/chlorophyll a synthase</fullName>
    </submittedName>
</protein>
<dbReference type="EMBL" id="PDZR01000024">
    <property type="protein sequence ID" value="PNG24800.1"/>
    <property type="molecule type" value="Genomic_DNA"/>
</dbReference>
<keyword evidence="5 7" id="KW-0472">Membrane</keyword>
<comment type="caution">
    <text evidence="8">The sequence shown here is derived from an EMBL/GenBank/DDBJ whole genome shotgun (WGS) entry which is preliminary data.</text>
</comment>
<dbReference type="CDD" id="cd13958">
    <property type="entry name" value="PT_UbiA_chlorophyll"/>
    <property type="match status" value="1"/>
</dbReference>
<evidence type="ECO:0000256" key="3">
    <source>
        <dbReference type="ARBA" id="ARBA00022692"/>
    </source>
</evidence>
<dbReference type="Pfam" id="PF01040">
    <property type="entry name" value="UbiA"/>
    <property type="match status" value="1"/>
</dbReference>
<feature type="transmembrane region" description="Helical" evidence="7">
    <location>
        <begin position="104"/>
        <end position="137"/>
    </location>
</feature>
<organism evidence="8 9">
    <name type="scientific">Methylocella silvestris</name>
    <dbReference type="NCBI Taxonomy" id="199596"/>
    <lineage>
        <taxon>Bacteria</taxon>
        <taxon>Pseudomonadati</taxon>
        <taxon>Pseudomonadota</taxon>
        <taxon>Alphaproteobacteria</taxon>
        <taxon>Hyphomicrobiales</taxon>
        <taxon>Beijerinckiaceae</taxon>
        <taxon>Methylocella</taxon>
    </lineage>
</organism>
<feature type="transmembrane region" description="Helical" evidence="7">
    <location>
        <begin position="284"/>
        <end position="305"/>
    </location>
</feature>
<keyword evidence="2" id="KW-1003">Cell membrane</keyword>
<dbReference type="GO" id="GO:0016020">
    <property type="term" value="C:membrane"/>
    <property type="evidence" value="ECO:0007669"/>
    <property type="project" value="UniProtKB-SubCell"/>
</dbReference>